<dbReference type="Proteomes" id="UP001178148">
    <property type="component" value="Unassembled WGS sequence"/>
</dbReference>
<organism evidence="4 5">
    <name type="scientific">Candidatus Endonucleibacter bathymodioli</name>
    <dbReference type="NCBI Taxonomy" id="539814"/>
    <lineage>
        <taxon>Bacteria</taxon>
        <taxon>Pseudomonadati</taxon>
        <taxon>Pseudomonadota</taxon>
        <taxon>Gammaproteobacteria</taxon>
        <taxon>Oceanospirillales</taxon>
        <taxon>Endozoicomonadaceae</taxon>
        <taxon>Candidatus Endonucleibacter</taxon>
    </lineage>
</organism>
<keyword evidence="1" id="KW-0479">Metal-binding</keyword>
<dbReference type="InterPro" id="IPR001781">
    <property type="entry name" value="Znf_LIM"/>
</dbReference>
<keyword evidence="5" id="KW-1185">Reference proteome</keyword>
<dbReference type="PANTHER" id="PTHR24209:SF7">
    <property type="entry name" value="PROTEIN DA1-RELATED 2"/>
    <property type="match status" value="1"/>
</dbReference>
<name>A0AA90NQY2_9GAMM</name>
<dbReference type="CDD" id="cd08368">
    <property type="entry name" value="LIM"/>
    <property type="match status" value="2"/>
</dbReference>
<dbReference type="PROSITE" id="PS50023">
    <property type="entry name" value="LIM_DOMAIN_2"/>
    <property type="match status" value="1"/>
</dbReference>
<evidence type="ECO:0000256" key="1">
    <source>
        <dbReference type="ARBA" id="ARBA00022723"/>
    </source>
</evidence>
<comment type="caution">
    <text evidence="4">The sequence shown here is derived from an EMBL/GenBank/DDBJ whole genome shotgun (WGS) entry which is preliminary data.</text>
</comment>
<reference evidence="4 5" key="1">
    <citation type="journal article" date="2023" name="bioRxiv">
        <title>An intranuclear bacterial parasite of deep-sea mussels expresses apoptosis inhibitors acquired from its host.</title>
        <authorList>
            <person name="Gonzalez Porras M.A."/>
            <person name="Assie A."/>
            <person name="Tietjen M."/>
            <person name="Violette M."/>
            <person name="Kleiner M."/>
            <person name="Gruber-Vodicka H."/>
            <person name="Dubilier N."/>
            <person name="Leisch N."/>
        </authorList>
    </citation>
    <scope>NUCLEOTIDE SEQUENCE [LARGE SCALE GENOMIC DNA]</scope>
    <source>
        <strain evidence="4">IAP13</strain>
    </source>
</reference>
<dbReference type="PANTHER" id="PTHR24209">
    <property type="entry name" value="PROTEIN DA1-RELATED 2"/>
    <property type="match status" value="1"/>
</dbReference>
<dbReference type="InterPro" id="IPR045218">
    <property type="entry name" value="DA1-like"/>
</dbReference>
<evidence type="ECO:0000313" key="4">
    <source>
        <dbReference type="EMBL" id="MDP0587752.1"/>
    </source>
</evidence>
<protein>
    <submittedName>
        <fullName evidence="4">Protein DA1</fullName>
    </submittedName>
</protein>
<evidence type="ECO:0000313" key="5">
    <source>
        <dbReference type="Proteomes" id="UP001178148"/>
    </source>
</evidence>
<dbReference type="GO" id="GO:0046872">
    <property type="term" value="F:metal ion binding"/>
    <property type="evidence" value="ECO:0007669"/>
    <property type="project" value="UniProtKB-KW"/>
</dbReference>
<dbReference type="Pfam" id="PF12315">
    <property type="entry name" value="DA1-like"/>
    <property type="match status" value="1"/>
</dbReference>
<gene>
    <name evidence="4" type="ORF">QS748_00465</name>
</gene>
<dbReference type="SMART" id="SM00132">
    <property type="entry name" value="LIM"/>
    <property type="match status" value="2"/>
</dbReference>
<dbReference type="AlphaFoldDB" id="A0AA90NQY2"/>
<evidence type="ECO:0000256" key="2">
    <source>
        <dbReference type="ARBA" id="ARBA00022833"/>
    </source>
</evidence>
<sequence>MANCKKCGYKISGNYITAMGGSWHSHCFICASCKKTISSKEFLTFADRPYHKNCLKCRGCAHPITGSYIKHEGGAWHSRCYKHQHQPRCSVCRKPLTNRHLVDFWGNSYCITHKDFASCISCGRIVCENLTGGGMQYPDGLLICGLCGLHGVGTQERAERLMTEMRSALASVGLKLNSAQVPLKLCDRDELHGYSRHDFHKERPILGLASWTTTYSGKKIIARTFKTILIQNNLPEEHFRTVAIHELTHAWFFYNHYRNLPLEVEEGMCVLMEYIWLKSQKTQDAKYRRILIAKSPDPIYGNGFRKARDSLKLMPLSILLDFLKDNNMFPSRLKAFFYR</sequence>
<dbReference type="Pfam" id="PF00412">
    <property type="entry name" value="LIM"/>
    <property type="match status" value="1"/>
</dbReference>
<dbReference type="SUPFAM" id="SSF57716">
    <property type="entry name" value="Glucocorticoid receptor-like (DNA-binding domain)"/>
    <property type="match status" value="2"/>
</dbReference>
<proteinExistence type="predicted"/>
<feature type="domain" description="LIM zinc-binding" evidence="3">
    <location>
        <begin position="2"/>
        <end position="67"/>
    </location>
</feature>
<evidence type="ECO:0000259" key="3">
    <source>
        <dbReference type="PROSITE" id="PS50023"/>
    </source>
</evidence>
<dbReference type="EMBL" id="JASXSV010000001">
    <property type="protein sequence ID" value="MDP0587752.1"/>
    <property type="molecule type" value="Genomic_DNA"/>
</dbReference>
<accession>A0AA90NQY2</accession>
<dbReference type="Gene3D" id="2.10.110.10">
    <property type="entry name" value="Cysteine Rich Protein"/>
    <property type="match status" value="2"/>
</dbReference>
<dbReference type="PROSITE" id="PS00478">
    <property type="entry name" value="LIM_DOMAIN_1"/>
    <property type="match status" value="1"/>
</dbReference>
<keyword evidence="2" id="KW-0862">Zinc</keyword>
<dbReference type="InterPro" id="IPR022087">
    <property type="entry name" value="DA1-like_dom"/>
</dbReference>